<dbReference type="Gene3D" id="3.40.50.1400">
    <property type="match status" value="1"/>
</dbReference>
<accession>A0AAV8YF76</accession>
<gene>
    <name evidence="1" type="ORF">NQ314_007921</name>
</gene>
<dbReference type="InterPro" id="IPR001015">
    <property type="entry name" value="Ferrochelatase"/>
</dbReference>
<evidence type="ECO:0008006" key="3">
    <source>
        <dbReference type="Google" id="ProtNLM"/>
    </source>
</evidence>
<dbReference type="GO" id="GO:0006783">
    <property type="term" value="P:heme biosynthetic process"/>
    <property type="evidence" value="ECO:0007669"/>
    <property type="project" value="InterPro"/>
</dbReference>
<protein>
    <recommendedName>
        <fullName evidence="3">Ferrochelatase</fullName>
    </recommendedName>
</protein>
<sequence>MISRQAFFQLGKELLRLRNLSTNVTKPKTGIVMLNMGGPERTDQVYEYLYKIMTDRDMIQLPIAQE</sequence>
<comment type="caution">
    <text evidence="1">The sequence shown here is derived from an EMBL/GenBank/DDBJ whole genome shotgun (WGS) entry which is preliminary data.</text>
</comment>
<dbReference type="GO" id="GO:0004325">
    <property type="term" value="F:ferrochelatase activity"/>
    <property type="evidence" value="ECO:0007669"/>
    <property type="project" value="InterPro"/>
</dbReference>
<name>A0AAV8YF76_9CUCU</name>
<keyword evidence="2" id="KW-1185">Reference proteome</keyword>
<reference evidence="1" key="1">
    <citation type="journal article" date="2023" name="Insect Mol. Biol.">
        <title>Genome sequencing provides insights into the evolution of gene families encoding plant cell wall-degrading enzymes in longhorned beetles.</title>
        <authorList>
            <person name="Shin N.R."/>
            <person name="Okamura Y."/>
            <person name="Kirsch R."/>
            <person name="Pauchet Y."/>
        </authorList>
    </citation>
    <scope>NUCLEOTIDE SEQUENCE</scope>
    <source>
        <strain evidence="1">RBIC_L_NR</strain>
    </source>
</reference>
<dbReference type="AlphaFoldDB" id="A0AAV8YF76"/>
<dbReference type="Proteomes" id="UP001162156">
    <property type="component" value="Unassembled WGS sequence"/>
</dbReference>
<dbReference type="Pfam" id="PF00762">
    <property type="entry name" value="Ferrochelatase"/>
    <property type="match status" value="1"/>
</dbReference>
<dbReference type="EMBL" id="JANEYF010002177">
    <property type="protein sequence ID" value="KAJ8950382.1"/>
    <property type="molecule type" value="Genomic_DNA"/>
</dbReference>
<evidence type="ECO:0000313" key="2">
    <source>
        <dbReference type="Proteomes" id="UP001162156"/>
    </source>
</evidence>
<evidence type="ECO:0000313" key="1">
    <source>
        <dbReference type="EMBL" id="KAJ8950382.1"/>
    </source>
</evidence>
<organism evidence="1 2">
    <name type="scientific">Rhamnusium bicolor</name>
    <dbReference type="NCBI Taxonomy" id="1586634"/>
    <lineage>
        <taxon>Eukaryota</taxon>
        <taxon>Metazoa</taxon>
        <taxon>Ecdysozoa</taxon>
        <taxon>Arthropoda</taxon>
        <taxon>Hexapoda</taxon>
        <taxon>Insecta</taxon>
        <taxon>Pterygota</taxon>
        <taxon>Neoptera</taxon>
        <taxon>Endopterygota</taxon>
        <taxon>Coleoptera</taxon>
        <taxon>Polyphaga</taxon>
        <taxon>Cucujiformia</taxon>
        <taxon>Chrysomeloidea</taxon>
        <taxon>Cerambycidae</taxon>
        <taxon>Lepturinae</taxon>
        <taxon>Rhagiini</taxon>
        <taxon>Rhamnusium</taxon>
    </lineage>
</organism>
<dbReference type="SUPFAM" id="SSF53800">
    <property type="entry name" value="Chelatase"/>
    <property type="match status" value="1"/>
</dbReference>
<proteinExistence type="predicted"/>